<sequence length="96" mass="11321">MNQAFKESRWREAVSREKPLLQHCCREACLTLHQGVPCGQRIVAGRIVKEIYGAAKQQHTFTMERREARLHEKEMKKALRESRYIIYFRMEKGAAT</sequence>
<reference evidence="2" key="1">
    <citation type="journal article" date="2022" name="Mol. Ecol. Resour.">
        <title>The genomes of chicory, endive, great burdock and yacon provide insights into Asteraceae palaeo-polyploidization history and plant inulin production.</title>
        <authorList>
            <person name="Fan W."/>
            <person name="Wang S."/>
            <person name="Wang H."/>
            <person name="Wang A."/>
            <person name="Jiang F."/>
            <person name="Liu H."/>
            <person name="Zhao H."/>
            <person name="Xu D."/>
            <person name="Zhang Y."/>
        </authorList>
    </citation>
    <scope>NUCLEOTIDE SEQUENCE [LARGE SCALE GENOMIC DNA]</scope>
    <source>
        <strain evidence="2">cv. Yunnan</strain>
    </source>
</reference>
<gene>
    <name evidence="1" type="ORF">L1987_47727</name>
</gene>
<accession>A0ACB9G2R9</accession>
<name>A0ACB9G2R9_9ASTR</name>
<proteinExistence type="predicted"/>
<dbReference type="EMBL" id="CM042032">
    <property type="protein sequence ID" value="KAI3777924.1"/>
    <property type="molecule type" value="Genomic_DNA"/>
</dbReference>
<keyword evidence="2" id="KW-1185">Reference proteome</keyword>
<evidence type="ECO:0000313" key="1">
    <source>
        <dbReference type="EMBL" id="KAI3777924.1"/>
    </source>
</evidence>
<organism evidence="1 2">
    <name type="scientific">Smallanthus sonchifolius</name>
    <dbReference type="NCBI Taxonomy" id="185202"/>
    <lineage>
        <taxon>Eukaryota</taxon>
        <taxon>Viridiplantae</taxon>
        <taxon>Streptophyta</taxon>
        <taxon>Embryophyta</taxon>
        <taxon>Tracheophyta</taxon>
        <taxon>Spermatophyta</taxon>
        <taxon>Magnoliopsida</taxon>
        <taxon>eudicotyledons</taxon>
        <taxon>Gunneridae</taxon>
        <taxon>Pentapetalae</taxon>
        <taxon>asterids</taxon>
        <taxon>campanulids</taxon>
        <taxon>Asterales</taxon>
        <taxon>Asteraceae</taxon>
        <taxon>Asteroideae</taxon>
        <taxon>Heliantheae alliance</taxon>
        <taxon>Millerieae</taxon>
        <taxon>Smallanthus</taxon>
    </lineage>
</organism>
<reference evidence="1 2" key="2">
    <citation type="journal article" date="2022" name="Mol. Ecol. Resour.">
        <title>The genomes of chicory, endive, great burdock and yacon provide insights into Asteraceae paleo-polyploidization history and plant inulin production.</title>
        <authorList>
            <person name="Fan W."/>
            <person name="Wang S."/>
            <person name="Wang H."/>
            <person name="Wang A."/>
            <person name="Jiang F."/>
            <person name="Liu H."/>
            <person name="Zhao H."/>
            <person name="Xu D."/>
            <person name="Zhang Y."/>
        </authorList>
    </citation>
    <scope>NUCLEOTIDE SEQUENCE [LARGE SCALE GENOMIC DNA]</scope>
    <source>
        <strain evidence="2">cv. Yunnan</strain>
        <tissue evidence="1">Leaves</tissue>
    </source>
</reference>
<protein>
    <submittedName>
        <fullName evidence="1">Uncharacterized protein</fullName>
    </submittedName>
</protein>
<dbReference type="Proteomes" id="UP001056120">
    <property type="component" value="Linkage Group LG15"/>
</dbReference>
<comment type="caution">
    <text evidence="1">The sequence shown here is derived from an EMBL/GenBank/DDBJ whole genome shotgun (WGS) entry which is preliminary data.</text>
</comment>
<evidence type="ECO:0000313" key="2">
    <source>
        <dbReference type="Proteomes" id="UP001056120"/>
    </source>
</evidence>